<name>A0A4Z2IW43_9TELE</name>
<comment type="caution">
    <text evidence="1">The sequence shown here is derived from an EMBL/GenBank/DDBJ whole genome shotgun (WGS) entry which is preliminary data.</text>
</comment>
<keyword evidence="2" id="KW-1185">Reference proteome</keyword>
<protein>
    <submittedName>
        <fullName evidence="1">Uncharacterized protein</fullName>
    </submittedName>
</protein>
<organism evidence="1 2">
    <name type="scientific">Liparis tanakae</name>
    <name type="common">Tanaka's snailfish</name>
    <dbReference type="NCBI Taxonomy" id="230148"/>
    <lineage>
        <taxon>Eukaryota</taxon>
        <taxon>Metazoa</taxon>
        <taxon>Chordata</taxon>
        <taxon>Craniata</taxon>
        <taxon>Vertebrata</taxon>
        <taxon>Euteleostomi</taxon>
        <taxon>Actinopterygii</taxon>
        <taxon>Neopterygii</taxon>
        <taxon>Teleostei</taxon>
        <taxon>Neoteleostei</taxon>
        <taxon>Acanthomorphata</taxon>
        <taxon>Eupercaria</taxon>
        <taxon>Perciformes</taxon>
        <taxon>Cottioidei</taxon>
        <taxon>Cottales</taxon>
        <taxon>Liparidae</taxon>
        <taxon>Liparis</taxon>
    </lineage>
</organism>
<reference evidence="1 2" key="1">
    <citation type="submission" date="2019-03" db="EMBL/GenBank/DDBJ databases">
        <title>First draft genome of Liparis tanakae, snailfish: a comprehensive survey of snailfish specific genes.</title>
        <authorList>
            <person name="Kim W."/>
            <person name="Song I."/>
            <person name="Jeong J.-H."/>
            <person name="Kim D."/>
            <person name="Kim S."/>
            <person name="Ryu S."/>
            <person name="Song J.Y."/>
            <person name="Lee S.K."/>
        </authorList>
    </citation>
    <scope>NUCLEOTIDE SEQUENCE [LARGE SCALE GENOMIC DNA]</scope>
    <source>
        <tissue evidence="1">Muscle</tissue>
    </source>
</reference>
<accession>A0A4Z2IW43</accession>
<evidence type="ECO:0000313" key="1">
    <source>
        <dbReference type="EMBL" id="TNN82185.1"/>
    </source>
</evidence>
<proteinExistence type="predicted"/>
<evidence type="ECO:0000313" key="2">
    <source>
        <dbReference type="Proteomes" id="UP000314294"/>
    </source>
</evidence>
<dbReference type="Proteomes" id="UP000314294">
    <property type="component" value="Unassembled WGS sequence"/>
</dbReference>
<dbReference type="EMBL" id="SRLO01000041">
    <property type="protein sequence ID" value="TNN82185.1"/>
    <property type="molecule type" value="Genomic_DNA"/>
</dbReference>
<dbReference type="AlphaFoldDB" id="A0A4Z2IW43"/>
<sequence>MYLMTTQISIHLHLYAKDNQDLSLPATQGQPYQILDVALLALDVKSLTDAGHRHNQSQKSHHRSCVHGLKPKGRVFVYMCPTDASGPQPGAVCQLPCDLYQELTICHFYHKALCFKASYEVPSLQCVAQSFLWTAPDFSVWNCGRSSRGIFTAWY</sequence>
<gene>
    <name evidence="1" type="ORF">EYF80_007553</name>
</gene>